<feature type="compositionally biased region" description="Polar residues" evidence="1">
    <location>
        <begin position="315"/>
        <end position="330"/>
    </location>
</feature>
<gene>
    <name evidence="2" type="ORF">K402DRAFT_464842</name>
</gene>
<evidence type="ECO:0000313" key="3">
    <source>
        <dbReference type="Proteomes" id="UP000800041"/>
    </source>
</evidence>
<organism evidence="2 3">
    <name type="scientific">Aulographum hederae CBS 113979</name>
    <dbReference type="NCBI Taxonomy" id="1176131"/>
    <lineage>
        <taxon>Eukaryota</taxon>
        <taxon>Fungi</taxon>
        <taxon>Dikarya</taxon>
        <taxon>Ascomycota</taxon>
        <taxon>Pezizomycotina</taxon>
        <taxon>Dothideomycetes</taxon>
        <taxon>Pleosporomycetidae</taxon>
        <taxon>Aulographales</taxon>
        <taxon>Aulographaceae</taxon>
    </lineage>
</organism>
<sequence length="441" mass="49576">MALYTMDWVSCFALGWDQSKMNLERESISLALHQDNITPSLLLRTRERALEGRPRLLRDAPLVEMDAKELNDLDLYRIFRGLQQEMGKEVPPPPIEMRLAKTNERDLESTTTSFPQSSGWEIAVSDYKEDTLNSKWRRYFEAGWDRDDIAKSRNMARARACLYCKGDPAALQSLRIEAGQNRSGNIGGSQSYADVTPRSFDELDDDELYYIDKLLKKKGAQKLESANDDSVVPGHTLTVSSAAKIQSRHGLQQTHTMKAPNSSTVSGTILPYSPAAESSGTMRPPAPPVTNPALLNPAARKTTVPPALNIYPETANRSSQSNPAPPQYTQKRPLPDDEALCTRCTQPLPKSHNPTSSCRFHPGKLQPNIADSYWSNRTREMIHFKADEHEKRHLLYRCCWRKRGETGCKGVPHVSAVVVGKRRRVDEGEPGRPFHARLLRS</sequence>
<dbReference type="Proteomes" id="UP000800041">
    <property type="component" value="Unassembled WGS sequence"/>
</dbReference>
<evidence type="ECO:0000256" key="1">
    <source>
        <dbReference type="SAM" id="MobiDB-lite"/>
    </source>
</evidence>
<reference evidence="2" key="1">
    <citation type="journal article" date="2020" name="Stud. Mycol.">
        <title>101 Dothideomycetes genomes: a test case for predicting lifestyles and emergence of pathogens.</title>
        <authorList>
            <person name="Haridas S."/>
            <person name="Albert R."/>
            <person name="Binder M."/>
            <person name="Bloem J."/>
            <person name="Labutti K."/>
            <person name="Salamov A."/>
            <person name="Andreopoulos B."/>
            <person name="Baker S."/>
            <person name="Barry K."/>
            <person name="Bills G."/>
            <person name="Bluhm B."/>
            <person name="Cannon C."/>
            <person name="Castanera R."/>
            <person name="Culley D."/>
            <person name="Daum C."/>
            <person name="Ezra D."/>
            <person name="Gonzalez J."/>
            <person name="Henrissat B."/>
            <person name="Kuo A."/>
            <person name="Liang C."/>
            <person name="Lipzen A."/>
            <person name="Lutzoni F."/>
            <person name="Magnuson J."/>
            <person name="Mondo S."/>
            <person name="Nolan M."/>
            <person name="Ohm R."/>
            <person name="Pangilinan J."/>
            <person name="Park H.-J."/>
            <person name="Ramirez L."/>
            <person name="Alfaro M."/>
            <person name="Sun H."/>
            <person name="Tritt A."/>
            <person name="Yoshinaga Y."/>
            <person name="Zwiers L.-H."/>
            <person name="Turgeon B."/>
            <person name="Goodwin S."/>
            <person name="Spatafora J."/>
            <person name="Crous P."/>
            <person name="Grigoriev I."/>
        </authorList>
    </citation>
    <scope>NUCLEOTIDE SEQUENCE</scope>
    <source>
        <strain evidence="2">CBS 113979</strain>
    </source>
</reference>
<dbReference type="AlphaFoldDB" id="A0A6G1GVV4"/>
<feature type="region of interest" description="Disordered" evidence="1">
    <location>
        <begin position="274"/>
        <end position="297"/>
    </location>
</feature>
<protein>
    <submittedName>
        <fullName evidence="2">Uncharacterized protein</fullName>
    </submittedName>
</protein>
<proteinExistence type="predicted"/>
<feature type="region of interest" description="Disordered" evidence="1">
    <location>
        <begin position="313"/>
        <end position="334"/>
    </location>
</feature>
<accession>A0A6G1GVV4</accession>
<keyword evidence="3" id="KW-1185">Reference proteome</keyword>
<dbReference type="EMBL" id="ML977165">
    <property type="protein sequence ID" value="KAF1984889.1"/>
    <property type="molecule type" value="Genomic_DNA"/>
</dbReference>
<evidence type="ECO:0000313" key="2">
    <source>
        <dbReference type="EMBL" id="KAF1984889.1"/>
    </source>
</evidence>
<name>A0A6G1GVV4_9PEZI</name>